<evidence type="ECO:0000313" key="6">
    <source>
        <dbReference type="Proteomes" id="UP000026961"/>
    </source>
</evidence>
<dbReference type="AlphaFoldDB" id="A0A0E0A632"/>
<evidence type="ECO:0000256" key="3">
    <source>
        <dbReference type="ARBA" id="ARBA00022448"/>
    </source>
</evidence>
<reference evidence="5" key="2">
    <citation type="submission" date="2018-05" db="EMBL/GenBank/DDBJ databases">
        <title>OgluRS3 (Oryza glumaepatula Reference Sequence Version 3).</title>
        <authorList>
            <person name="Zhang J."/>
            <person name="Kudrna D."/>
            <person name="Lee S."/>
            <person name="Talag J."/>
            <person name="Welchert J."/>
            <person name="Wing R.A."/>
        </authorList>
    </citation>
    <scope>NUCLEOTIDE SEQUENCE [LARGE SCALE GENOMIC DNA]</scope>
</reference>
<evidence type="ECO:0000313" key="5">
    <source>
        <dbReference type="EnsemblPlants" id="OGLUM06G06030.1"/>
    </source>
</evidence>
<accession>A0A0E0A632</accession>
<keyword evidence="3" id="KW-0813">Transport</keyword>
<protein>
    <submittedName>
        <fullName evidence="5">Uncharacterized protein</fullName>
    </submittedName>
</protein>
<dbReference type="EnsemblPlants" id="OGLUM06G06030.1">
    <property type="protein sequence ID" value="OGLUM06G06030.1"/>
    <property type="gene ID" value="OGLUM06G06030"/>
</dbReference>
<dbReference type="Gramene" id="OGLUM06G06030.1">
    <property type="protein sequence ID" value="OGLUM06G06030.1"/>
    <property type="gene ID" value="OGLUM06G06030"/>
</dbReference>
<dbReference type="GO" id="GO:0006873">
    <property type="term" value="P:intracellular monoatomic ion homeostasis"/>
    <property type="evidence" value="ECO:0007669"/>
    <property type="project" value="InterPro"/>
</dbReference>
<dbReference type="Proteomes" id="UP000026961">
    <property type="component" value="Chromosome 6"/>
</dbReference>
<dbReference type="PANTHER" id="PTHR31269:SF23">
    <property type="entry name" value="OS07G0181100 PROTEIN"/>
    <property type="match status" value="1"/>
</dbReference>
<organism evidence="5">
    <name type="scientific">Oryza glumipatula</name>
    <dbReference type="NCBI Taxonomy" id="40148"/>
    <lineage>
        <taxon>Eukaryota</taxon>
        <taxon>Viridiplantae</taxon>
        <taxon>Streptophyta</taxon>
        <taxon>Embryophyta</taxon>
        <taxon>Tracheophyta</taxon>
        <taxon>Spermatophyta</taxon>
        <taxon>Magnoliopsida</taxon>
        <taxon>Liliopsida</taxon>
        <taxon>Poales</taxon>
        <taxon>Poaceae</taxon>
        <taxon>BOP clade</taxon>
        <taxon>Oryzoideae</taxon>
        <taxon>Oryzeae</taxon>
        <taxon>Oryzinae</taxon>
        <taxon>Oryza</taxon>
    </lineage>
</organism>
<dbReference type="HOGENOM" id="CLU_2030366_0_0_1"/>
<evidence type="ECO:0000256" key="1">
    <source>
        <dbReference type="ARBA" id="ARBA00004127"/>
    </source>
</evidence>
<keyword evidence="6" id="KW-1185">Reference proteome</keyword>
<reference evidence="5" key="1">
    <citation type="submission" date="2015-04" db="UniProtKB">
        <authorList>
            <consortium name="EnsemblPlants"/>
        </authorList>
    </citation>
    <scope>IDENTIFICATION</scope>
</reference>
<keyword evidence="4" id="KW-1003">Cell membrane</keyword>
<dbReference type="STRING" id="40148.A0A0E0A632"/>
<sequence length="122" mass="13389">MSRDRRYDSFKTWSGKLERQLTHLASAGDGVIGGAGASVGQNVAVPALFPVSAFGICLGMSSQEILWKTVATSTPMRFLHVTTKVNRVLWCAFCRAHVRHRGHLRLQGGLLLQGHPPMARSY</sequence>
<evidence type="ECO:0000256" key="4">
    <source>
        <dbReference type="ARBA" id="ARBA00022475"/>
    </source>
</evidence>
<keyword evidence="4" id="KW-0472">Membrane</keyword>
<dbReference type="InterPro" id="IPR030183">
    <property type="entry name" value="SLAC/SLAH"/>
</dbReference>
<dbReference type="GO" id="GO:0008308">
    <property type="term" value="F:voltage-gated monoatomic anion channel activity"/>
    <property type="evidence" value="ECO:0007669"/>
    <property type="project" value="InterPro"/>
</dbReference>
<dbReference type="PANTHER" id="PTHR31269">
    <property type="entry name" value="S-TYPE ANION CHANNEL SLAH3"/>
    <property type="match status" value="1"/>
</dbReference>
<name>A0A0E0A632_9ORYZ</name>
<proteinExistence type="predicted"/>
<dbReference type="GO" id="GO:0005886">
    <property type="term" value="C:plasma membrane"/>
    <property type="evidence" value="ECO:0007669"/>
    <property type="project" value="UniProtKB-SubCell"/>
</dbReference>
<evidence type="ECO:0000256" key="2">
    <source>
        <dbReference type="ARBA" id="ARBA00004236"/>
    </source>
</evidence>
<comment type="subcellular location">
    <subcellularLocation>
        <location evidence="2">Cell membrane</location>
    </subcellularLocation>
    <subcellularLocation>
        <location evidence="1">Endomembrane system</location>
        <topology evidence="1">Multi-pass membrane protein</topology>
    </subcellularLocation>
</comment>
<dbReference type="GO" id="GO:0012505">
    <property type="term" value="C:endomembrane system"/>
    <property type="evidence" value="ECO:0007669"/>
    <property type="project" value="UniProtKB-SubCell"/>
</dbReference>